<feature type="transmembrane region" description="Helical" evidence="7">
    <location>
        <begin position="197"/>
        <end position="218"/>
    </location>
</feature>
<sequence>MDSQTYDNLGPIAGNRPQDVYQPVMQRIIPYMFCIGLIGIFMLVVMRKKFIIDYRLHFPSGTATGVLISGFHTPKGEAQAKEQASFTSSGSAVKTMGYWGMTSFLWSFFQWFFQGDGSSSNCGFRQFPSLGLAALAQSWSFDFSLTYVGVGMIVPYVVAYSLMFGAVISSGIMWPLLAQREGQWYESGLQSQDFRGLFGYKNFIAIAIFIGDGLYNFLKIGILSLQVYRDERKLEKIEKVAKSSIGNPNPAHTGGSCQVGSANAIAVGAPNFRLERTSVSLISADPLSTASNGAGGTMLAQRDSLVARSEVDRIHRLQDDTFMRGCIPWWIAGVGYVVFAALAIIVIPFLYTPVKWYYVLVLAFITPFFAVANAYGTGLTDFDMSSVYGTVAIFVFAVWAGSSAGGVIAGLAVAGFVMAATSSAGSLMQDFKTGHITMSSPRSMFIAQICGAIMGCFIAPLTFQLYWHSFNIGDPHSEYKAPFANIYRGMAVIGTQGFAMLPKHCAEMMIGFFLLALLISLVRDLVPVKYSVFIPVPMAMAIPFYVGANVAVDICIGALVKAYWYWTSPETAPGKVPAAASGLIAGDGMWTIPSCILSIVKVNPPLCLSVTSSAAAVAAAG</sequence>
<dbReference type="Proteomes" id="UP001497392">
    <property type="component" value="Unassembled WGS sequence"/>
</dbReference>
<feature type="transmembrane region" description="Helical" evidence="7">
    <location>
        <begin position="326"/>
        <end position="350"/>
    </location>
</feature>
<keyword evidence="4 7" id="KW-0812">Transmembrane</keyword>
<feature type="transmembrane region" description="Helical" evidence="7">
    <location>
        <begin position="508"/>
        <end position="526"/>
    </location>
</feature>
<evidence type="ECO:0000313" key="8">
    <source>
        <dbReference type="EMBL" id="CAL5228754.1"/>
    </source>
</evidence>
<evidence type="ECO:0000256" key="2">
    <source>
        <dbReference type="ARBA" id="ARBA00010276"/>
    </source>
</evidence>
<proteinExistence type="inferred from homology"/>
<evidence type="ECO:0000256" key="1">
    <source>
        <dbReference type="ARBA" id="ARBA00004141"/>
    </source>
</evidence>
<evidence type="ECO:0000256" key="7">
    <source>
        <dbReference type="SAM" id="Phobius"/>
    </source>
</evidence>
<feature type="transmembrane region" description="Helical" evidence="7">
    <location>
        <begin position="445"/>
        <end position="467"/>
    </location>
</feature>
<feature type="transmembrane region" description="Helical" evidence="7">
    <location>
        <begin position="406"/>
        <end position="424"/>
    </location>
</feature>
<dbReference type="EMBL" id="CAXHTA020000019">
    <property type="protein sequence ID" value="CAL5228754.1"/>
    <property type="molecule type" value="Genomic_DNA"/>
</dbReference>
<dbReference type="PANTHER" id="PTHR31645:SF0">
    <property type="entry name" value="OLIGOPEPTIDE TRANSPORTER YGL114W-RELATED"/>
    <property type="match status" value="1"/>
</dbReference>
<evidence type="ECO:0000313" key="9">
    <source>
        <dbReference type="Proteomes" id="UP001497392"/>
    </source>
</evidence>
<dbReference type="InterPro" id="IPR004813">
    <property type="entry name" value="OPT"/>
</dbReference>
<protein>
    <submittedName>
        <fullName evidence="8">G11941 protein</fullName>
    </submittedName>
</protein>
<evidence type="ECO:0000256" key="3">
    <source>
        <dbReference type="ARBA" id="ARBA00022448"/>
    </source>
</evidence>
<keyword evidence="3" id="KW-0813">Transport</keyword>
<feature type="transmembrane region" description="Helical" evidence="7">
    <location>
        <begin position="28"/>
        <end position="46"/>
    </location>
</feature>
<feature type="transmembrane region" description="Helical" evidence="7">
    <location>
        <begin position="356"/>
        <end position="375"/>
    </location>
</feature>
<accession>A0ABP1G980</accession>
<dbReference type="PANTHER" id="PTHR31645">
    <property type="entry name" value="OLIGOPEPTIDE TRANSPORTER YGL114W-RELATED"/>
    <property type="match status" value="1"/>
</dbReference>
<comment type="subcellular location">
    <subcellularLocation>
        <location evidence="1">Membrane</location>
        <topology evidence="1">Multi-pass membrane protein</topology>
    </subcellularLocation>
</comment>
<evidence type="ECO:0000256" key="4">
    <source>
        <dbReference type="ARBA" id="ARBA00022692"/>
    </source>
</evidence>
<evidence type="ECO:0000256" key="6">
    <source>
        <dbReference type="ARBA" id="ARBA00023136"/>
    </source>
</evidence>
<dbReference type="Pfam" id="PF03169">
    <property type="entry name" value="OPT"/>
    <property type="match status" value="1"/>
</dbReference>
<feature type="transmembrane region" description="Helical" evidence="7">
    <location>
        <begin position="382"/>
        <end position="400"/>
    </location>
</feature>
<feature type="transmembrane region" description="Helical" evidence="7">
    <location>
        <begin position="157"/>
        <end position="177"/>
    </location>
</feature>
<dbReference type="InterPro" id="IPR045035">
    <property type="entry name" value="YSL-like"/>
</dbReference>
<comment type="caution">
    <text evidence="8">The sequence shown here is derived from an EMBL/GenBank/DDBJ whole genome shotgun (WGS) entry which is preliminary data.</text>
</comment>
<reference evidence="8 9" key="1">
    <citation type="submission" date="2024-06" db="EMBL/GenBank/DDBJ databases">
        <authorList>
            <person name="Kraege A."/>
            <person name="Thomma B."/>
        </authorList>
    </citation>
    <scope>NUCLEOTIDE SEQUENCE [LARGE SCALE GENOMIC DNA]</scope>
</reference>
<name>A0ABP1G980_9CHLO</name>
<comment type="similarity">
    <text evidence="2">Belongs to the YSL (TC 2.A.67.2) family.</text>
</comment>
<organism evidence="8 9">
    <name type="scientific">Coccomyxa viridis</name>
    <dbReference type="NCBI Taxonomy" id="1274662"/>
    <lineage>
        <taxon>Eukaryota</taxon>
        <taxon>Viridiplantae</taxon>
        <taxon>Chlorophyta</taxon>
        <taxon>core chlorophytes</taxon>
        <taxon>Trebouxiophyceae</taxon>
        <taxon>Trebouxiophyceae incertae sedis</taxon>
        <taxon>Coccomyxaceae</taxon>
        <taxon>Coccomyxa</taxon>
    </lineage>
</organism>
<feature type="transmembrane region" description="Helical" evidence="7">
    <location>
        <begin position="538"/>
        <end position="566"/>
    </location>
</feature>
<gene>
    <name evidence="8" type="primary">g11941</name>
    <name evidence="8" type="ORF">VP750_LOCUS10660</name>
</gene>
<keyword evidence="6 7" id="KW-0472">Membrane</keyword>
<keyword evidence="5 7" id="KW-1133">Transmembrane helix</keyword>
<keyword evidence="9" id="KW-1185">Reference proteome</keyword>
<dbReference type="NCBIfam" id="TIGR00728">
    <property type="entry name" value="OPT_sfam"/>
    <property type="match status" value="1"/>
</dbReference>
<evidence type="ECO:0000256" key="5">
    <source>
        <dbReference type="ARBA" id="ARBA00022989"/>
    </source>
</evidence>